<feature type="domain" description="Fibronectin type-III" evidence="19">
    <location>
        <begin position="813"/>
        <end position="917"/>
    </location>
</feature>
<feature type="domain" description="Fibronectin type-III" evidence="19">
    <location>
        <begin position="279"/>
        <end position="373"/>
    </location>
</feature>
<keyword evidence="14" id="KW-0393">Immunoglobulin domain</keyword>
<evidence type="ECO:0000259" key="18">
    <source>
        <dbReference type="PROSITE" id="PS50835"/>
    </source>
</evidence>
<dbReference type="PROSITE" id="PS50853">
    <property type="entry name" value="FN3"/>
    <property type="match status" value="8"/>
</dbReference>
<organism evidence="20 21">
    <name type="scientific">Gambusia affinis</name>
    <name type="common">Western mosquitofish</name>
    <name type="synonym">Heterandria affinis</name>
    <dbReference type="NCBI Taxonomy" id="33528"/>
    <lineage>
        <taxon>Eukaryota</taxon>
        <taxon>Metazoa</taxon>
        <taxon>Chordata</taxon>
        <taxon>Craniata</taxon>
        <taxon>Vertebrata</taxon>
        <taxon>Euteleostomi</taxon>
        <taxon>Actinopterygii</taxon>
        <taxon>Neopterygii</taxon>
        <taxon>Teleostei</taxon>
        <taxon>Neoteleostei</taxon>
        <taxon>Acanthomorphata</taxon>
        <taxon>Ovalentaria</taxon>
        <taxon>Atherinomorphae</taxon>
        <taxon>Cyprinodontiformes</taxon>
        <taxon>Poeciliidae</taxon>
        <taxon>Poeciliinae</taxon>
        <taxon>Gambusia</taxon>
    </lineage>
</organism>
<dbReference type="PROSITE" id="PS50835">
    <property type="entry name" value="IG_LIKE"/>
    <property type="match status" value="1"/>
</dbReference>
<comment type="caution">
    <text evidence="20">The sequence shown here is derived from an EMBL/GenBank/DDBJ whole genome shotgun (WGS) entry which is preliminary data.</text>
</comment>
<evidence type="ECO:0000256" key="13">
    <source>
        <dbReference type="ARBA" id="ARBA00023180"/>
    </source>
</evidence>
<dbReference type="PANTHER" id="PTHR46957">
    <property type="entry name" value="CYTOKINE RECEPTOR"/>
    <property type="match status" value="1"/>
</dbReference>
<feature type="domain" description="Ig-like" evidence="18">
    <location>
        <begin position="95"/>
        <end position="177"/>
    </location>
</feature>
<dbReference type="InterPro" id="IPR007110">
    <property type="entry name" value="Ig-like_dom"/>
</dbReference>
<evidence type="ECO:0000256" key="1">
    <source>
        <dbReference type="ARBA" id="ARBA00004479"/>
    </source>
</evidence>
<dbReference type="PRINTS" id="PR00014">
    <property type="entry name" value="FNTYPEIII"/>
</dbReference>
<dbReference type="FunFam" id="2.60.40.10:FF:000010">
    <property type="entry name" value="receptor-type tyrosine-protein phosphatase delta isoform X1"/>
    <property type="match status" value="1"/>
</dbReference>
<dbReference type="EMBL" id="NHOQ01001318">
    <property type="protein sequence ID" value="PWA25350.1"/>
    <property type="molecule type" value="Genomic_DNA"/>
</dbReference>
<dbReference type="AlphaFoldDB" id="A0A315VQH4"/>
<keyword evidence="12" id="KW-0675">Receptor</keyword>
<dbReference type="InterPro" id="IPR050713">
    <property type="entry name" value="RTP_Phos/Ushers"/>
</dbReference>
<dbReference type="FunFam" id="2.60.40.10:FF:000068">
    <property type="entry name" value="receptor-type tyrosine-protein phosphatase delta isoform X1"/>
    <property type="match status" value="1"/>
</dbReference>
<evidence type="ECO:0000256" key="16">
    <source>
        <dbReference type="SAM" id="MobiDB-lite"/>
    </source>
</evidence>
<reference evidence="20 21" key="1">
    <citation type="journal article" date="2018" name="G3 (Bethesda)">
        <title>A High-Quality Reference Genome for the Invasive Mosquitofish Gambusia affinis Using a Chicago Library.</title>
        <authorList>
            <person name="Hoffberg S.L."/>
            <person name="Troendle N.J."/>
            <person name="Glenn T.C."/>
            <person name="Mahmud O."/>
            <person name="Louha S."/>
            <person name="Chalopin D."/>
            <person name="Bennetzen J.L."/>
            <person name="Mauricio R."/>
        </authorList>
    </citation>
    <scope>NUCLEOTIDE SEQUENCE [LARGE SCALE GENOMIC DNA]</scope>
    <source>
        <strain evidence="20">NE01/NJP1002.9</strain>
        <tissue evidence="20">Muscle</tissue>
    </source>
</reference>
<evidence type="ECO:0000256" key="10">
    <source>
        <dbReference type="ARBA" id="ARBA00023136"/>
    </source>
</evidence>
<evidence type="ECO:0000256" key="3">
    <source>
        <dbReference type="ARBA" id="ARBA00013064"/>
    </source>
</evidence>
<dbReference type="Pfam" id="PF13927">
    <property type="entry name" value="Ig_3"/>
    <property type="match status" value="1"/>
</dbReference>
<feature type="domain" description="Fibronectin type-III" evidence="19">
    <location>
        <begin position="921"/>
        <end position="1005"/>
    </location>
</feature>
<feature type="domain" description="Fibronectin type-III" evidence="19">
    <location>
        <begin position="184"/>
        <end position="274"/>
    </location>
</feature>
<evidence type="ECO:0000256" key="17">
    <source>
        <dbReference type="SAM" id="Phobius"/>
    </source>
</evidence>
<protein>
    <recommendedName>
        <fullName evidence="3">protein-tyrosine-phosphatase</fullName>
        <ecNumber evidence="3">3.1.3.48</ecNumber>
    </recommendedName>
</protein>
<keyword evidence="21" id="KW-1185">Reference proteome</keyword>
<dbReference type="CDD" id="cd00063">
    <property type="entry name" value="FN3"/>
    <property type="match status" value="8"/>
</dbReference>
<evidence type="ECO:0000313" key="20">
    <source>
        <dbReference type="EMBL" id="PWA25350.1"/>
    </source>
</evidence>
<comment type="subcellular location">
    <subcellularLocation>
        <location evidence="1">Membrane</location>
        <topology evidence="1">Single-pass type I membrane protein</topology>
    </subcellularLocation>
</comment>
<evidence type="ECO:0000256" key="6">
    <source>
        <dbReference type="ARBA" id="ARBA00022737"/>
    </source>
</evidence>
<feature type="domain" description="Fibronectin type-III" evidence="19">
    <location>
        <begin position="400"/>
        <end position="490"/>
    </location>
</feature>
<feature type="domain" description="Fibronectin type-III" evidence="19">
    <location>
        <begin position="705"/>
        <end position="811"/>
    </location>
</feature>
<evidence type="ECO:0000256" key="2">
    <source>
        <dbReference type="ARBA" id="ARBA00010504"/>
    </source>
</evidence>
<dbReference type="InterPro" id="IPR036116">
    <property type="entry name" value="FN3_sf"/>
</dbReference>
<evidence type="ECO:0000256" key="5">
    <source>
        <dbReference type="ARBA" id="ARBA00022729"/>
    </source>
</evidence>
<dbReference type="SMART" id="SM00060">
    <property type="entry name" value="FN3"/>
    <property type="match status" value="8"/>
</dbReference>
<dbReference type="FunFam" id="2.60.40.10:FF:000027">
    <property type="entry name" value="receptor-type tyrosine-protein phosphatase delta isoform X1"/>
    <property type="match status" value="1"/>
</dbReference>
<keyword evidence="10 17" id="KW-0472">Membrane</keyword>
<comment type="similarity">
    <text evidence="2">Belongs to the protein-tyrosine phosphatase family. Receptor class 2A subfamily.</text>
</comment>
<keyword evidence="5" id="KW-0732">Signal</keyword>
<name>A0A315VQH4_GAMAF</name>
<dbReference type="Gene3D" id="2.60.40.10">
    <property type="entry name" value="Immunoglobulins"/>
    <property type="match status" value="9"/>
</dbReference>
<dbReference type="InterPro" id="IPR013783">
    <property type="entry name" value="Ig-like_fold"/>
</dbReference>
<evidence type="ECO:0000256" key="7">
    <source>
        <dbReference type="ARBA" id="ARBA00022801"/>
    </source>
</evidence>
<keyword evidence="4 17" id="KW-0812">Transmembrane</keyword>
<evidence type="ECO:0000256" key="11">
    <source>
        <dbReference type="ARBA" id="ARBA00023157"/>
    </source>
</evidence>
<feature type="domain" description="Fibronectin type-III" evidence="19">
    <location>
        <begin position="605"/>
        <end position="704"/>
    </location>
</feature>
<feature type="domain" description="Fibronectin type-III" evidence="19">
    <location>
        <begin position="495"/>
        <end position="600"/>
    </location>
</feature>
<keyword evidence="11" id="KW-1015">Disulfide bond</keyword>
<dbReference type="PANTHER" id="PTHR46957:SF6">
    <property type="entry name" value="PROTEIN-TYROSINE-PHOSPHATASE"/>
    <property type="match status" value="1"/>
</dbReference>
<feature type="transmembrane region" description="Helical" evidence="17">
    <location>
        <begin position="1166"/>
        <end position="1190"/>
    </location>
</feature>
<dbReference type="FunFam" id="2.60.40.10:FF:000066">
    <property type="entry name" value="receptor-type tyrosine-protein phosphatase delta isoform X1"/>
    <property type="match status" value="1"/>
</dbReference>
<dbReference type="Proteomes" id="UP000250572">
    <property type="component" value="Unassembled WGS sequence"/>
</dbReference>
<dbReference type="FunFam" id="2.60.40.10:FF:000028">
    <property type="entry name" value="Neuronal cell adhesion molecule"/>
    <property type="match status" value="1"/>
</dbReference>
<feature type="region of interest" description="Disordered" evidence="16">
    <location>
        <begin position="262"/>
        <end position="282"/>
    </location>
</feature>
<evidence type="ECO:0000256" key="14">
    <source>
        <dbReference type="ARBA" id="ARBA00023319"/>
    </source>
</evidence>
<dbReference type="GO" id="GO:0004725">
    <property type="term" value="F:protein tyrosine phosphatase activity"/>
    <property type="evidence" value="ECO:0007669"/>
    <property type="project" value="UniProtKB-EC"/>
</dbReference>
<dbReference type="InterPro" id="IPR003598">
    <property type="entry name" value="Ig_sub2"/>
</dbReference>
<dbReference type="Pfam" id="PF00041">
    <property type="entry name" value="fn3"/>
    <property type="match status" value="8"/>
</dbReference>
<accession>A0A315VQH4</accession>
<dbReference type="InterPro" id="IPR003599">
    <property type="entry name" value="Ig_sub"/>
</dbReference>
<evidence type="ECO:0000256" key="12">
    <source>
        <dbReference type="ARBA" id="ARBA00023170"/>
    </source>
</evidence>
<keyword evidence="8" id="KW-0904">Protein phosphatase</keyword>
<dbReference type="SUPFAM" id="SSF49265">
    <property type="entry name" value="Fibronectin type III"/>
    <property type="match status" value="5"/>
</dbReference>
<dbReference type="GO" id="GO:0050808">
    <property type="term" value="P:synapse organization"/>
    <property type="evidence" value="ECO:0007669"/>
    <property type="project" value="UniProtKB-ARBA"/>
</dbReference>
<dbReference type="GO" id="GO:0016020">
    <property type="term" value="C:membrane"/>
    <property type="evidence" value="ECO:0007669"/>
    <property type="project" value="UniProtKB-SubCell"/>
</dbReference>
<evidence type="ECO:0000259" key="19">
    <source>
        <dbReference type="PROSITE" id="PS50853"/>
    </source>
</evidence>
<sequence>MQTLPGCWCPVGSQTAPDVLIQKLRFFVNVAYQNTVCVCGVRFVQVVRREWLCAGRFYSLCVSSFSLSPPPRHCVLHQPPSIPQSFEKVVRRVPPRFSISPNNHEIMPGGSVNITCVAVGSPMPYVKWMLGMEDLTPEDEMPIGRNVLELNGVRESANYTCVAMSSLGIIEATAQVLVKTLPKPPGMPIVTETTATSVTITWDSGNPDPVSYYIIQYRAKGPDSKYETVDSITTTRYSIGGLYPNTEYEIRVSAFNSIGQGPPSARVEARTGEQAPASPPRNVQAHVISENTVMVRWEEPEEPNGQVKGYRVYYTMDPSRAINEWQIHNVQDSVITTIQNLVTSETYTIQVLAFTSVGDGPFSDPVHVKVLRGGECLNFKNIINPRSQNALVDILTVPGQPGKFKVGKVTDTSIELTWEPVHNKEKIVNYELLYKPVKFGSLEKLTFGARNSYTVDGLKANTEYSFSLAAISNKGIGAFTNELVQRTSQAKPSAAPEGVSCESVSSTSLGVSWRPPQVEAQNGELAGYELKYQRVSGTGGEEGGETQGFEVDGPPITAQQRQIVLEGLEKWSWYNITLAASTAEGTGPRSPAVLCRTHEDVPGAAPRQVDVQPLNSSALRVTWRSVLPRLRQGQIRGYQVHFSRTESGESRTLPRIKDLLLDESQELVLGGLKAETLYSVSVAAYTTKGDGAHSKAKLVQTTGIVPGSPSLWVRPGSGSSVVVRWSPPLECSETGSDGRVAPVEIQGYRLQFGLKNTSLNGTVDFQPQERNFTVRNLSPGSSYIFVLSAKSRAGYGSATQQEIAVPMCPPSGYPKIIDFVNATCCSLQFSWLPPSPDECSSAVTEYTVAYRKASNSGSSALPASSDPPWLITLPASESSYTILGLNHSTAYEVQLRAHNQAGPGPFSPPLLYLTLAFETDVPRNFSVNLATKTSVLLTWDFPETSNPYRFIVEYNRQKMEVDARLKKAVILNLQPDTSYDFKITAPEGNMGGLRHRITAKTSPPITIRRPEIDQSRRETEATVTIILPLLETRTPVKNIYVVVVPLRRARGVIRHLKSPDEMDLEELLKDISQRQRDSRQQKQVDLRRAYITARFTPETLPAFFSLGDQLDYGGFENRALEPGQEYVFFILAELNSTTGRMYVASPYTDKVIAPDSDPQPFDAGDGLIWVVGPVLAVVFIICIVIAILLYKNNAEMMAHHPTDPVEMRRINFQTPGMRPAQTCALLLHDEFNFQGLIYLMRLHL</sequence>
<dbReference type="SMART" id="SM00408">
    <property type="entry name" value="IGc2"/>
    <property type="match status" value="1"/>
</dbReference>
<dbReference type="EC" id="3.1.3.48" evidence="3"/>
<dbReference type="SUPFAM" id="SSF48726">
    <property type="entry name" value="Immunoglobulin"/>
    <property type="match status" value="1"/>
</dbReference>
<evidence type="ECO:0000256" key="8">
    <source>
        <dbReference type="ARBA" id="ARBA00022912"/>
    </source>
</evidence>
<dbReference type="CDD" id="cd05739">
    <property type="entry name" value="IgI_3_RPTP_IIa_LAR_like"/>
    <property type="match status" value="1"/>
</dbReference>
<keyword evidence="13" id="KW-0325">Glycoprotein</keyword>
<gene>
    <name evidence="20" type="ORF">CCH79_00005176</name>
</gene>
<evidence type="ECO:0000256" key="15">
    <source>
        <dbReference type="ARBA" id="ARBA00051722"/>
    </source>
</evidence>
<keyword evidence="6" id="KW-0677">Repeat</keyword>
<proteinExistence type="inferred from homology"/>
<dbReference type="InterPro" id="IPR036179">
    <property type="entry name" value="Ig-like_dom_sf"/>
</dbReference>
<evidence type="ECO:0000256" key="4">
    <source>
        <dbReference type="ARBA" id="ARBA00022692"/>
    </source>
</evidence>
<comment type="catalytic activity">
    <reaction evidence="15">
        <text>O-phospho-L-tyrosyl-[protein] + H2O = L-tyrosyl-[protein] + phosphate</text>
        <dbReference type="Rhea" id="RHEA:10684"/>
        <dbReference type="Rhea" id="RHEA-COMP:10136"/>
        <dbReference type="Rhea" id="RHEA-COMP:20101"/>
        <dbReference type="ChEBI" id="CHEBI:15377"/>
        <dbReference type="ChEBI" id="CHEBI:43474"/>
        <dbReference type="ChEBI" id="CHEBI:46858"/>
        <dbReference type="ChEBI" id="CHEBI:61978"/>
        <dbReference type="EC" id="3.1.3.48"/>
    </reaction>
</comment>
<dbReference type="FunFam" id="2.60.40.10:FF:000036">
    <property type="entry name" value="receptor-type tyrosine-protein phosphatase delta isoform X1"/>
    <property type="match status" value="1"/>
</dbReference>
<keyword evidence="7" id="KW-0378">Hydrolase</keyword>
<evidence type="ECO:0000313" key="21">
    <source>
        <dbReference type="Proteomes" id="UP000250572"/>
    </source>
</evidence>
<evidence type="ECO:0000256" key="9">
    <source>
        <dbReference type="ARBA" id="ARBA00022989"/>
    </source>
</evidence>
<keyword evidence="9 17" id="KW-1133">Transmembrane helix</keyword>
<dbReference type="InterPro" id="IPR003961">
    <property type="entry name" value="FN3_dom"/>
</dbReference>
<dbReference type="SMART" id="SM00409">
    <property type="entry name" value="IG"/>
    <property type="match status" value="1"/>
</dbReference>